<dbReference type="InterPro" id="IPR051603">
    <property type="entry name" value="Zinc-ADH_QOR/CCCR"/>
</dbReference>
<name>A0ABS4YTC2_9MICC</name>
<feature type="domain" description="Enoyl reductase (ER)" evidence="2">
    <location>
        <begin position="15"/>
        <end position="331"/>
    </location>
</feature>
<keyword evidence="1" id="KW-0521">NADP</keyword>
<sequence length="333" mass="33414">MEPPFMKAAYFTELGGPGVIRHGDQPLPGPEAGTVLVRVAASAVNHVDTFVRSGAYATELRFPQVVGRDLVGTAELIGPGAAGRFSPGDAVWSNSMGFGGRPGAAAQFIAVPADRLYRLPPGVDPVQAAAVLHSGATSHLALHRHGRMSSGHTVFVGGAGGGVGSAAVAMAAQAGARVICSSSRADAGHCLALGADVALDYRSPTFAADLRDAVQAVSGGRGLDIHLETSGRHLLELAVDLLGRGGRIIAMSGISGTDPVPLGKLYTRDGSILGFAISNATVAELADAASAVNALLAGGFRARGVSPRPLAGAAAAHEALAAGTVHGKIVLVP</sequence>
<dbReference type="InterPro" id="IPR036291">
    <property type="entry name" value="NAD(P)-bd_dom_sf"/>
</dbReference>
<dbReference type="Proteomes" id="UP000711614">
    <property type="component" value="Unassembled WGS sequence"/>
</dbReference>
<dbReference type="EMBL" id="JAGIOI010000001">
    <property type="protein sequence ID" value="MBP2411208.1"/>
    <property type="molecule type" value="Genomic_DNA"/>
</dbReference>
<dbReference type="Gene3D" id="3.90.180.10">
    <property type="entry name" value="Medium-chain alcohol dehydrogenases, catalytic domain"/>
    <property type="match status" value="1"/>
</dbReference>
<keyword evidence="4" id="KW-1185">Reference proteome</keyword>
<organism evidence="3 4">
    <name type="scientific">Arthrobacter stackebrandtii</name>
    <dbReference type="NCBI Taxonomy" id="272161"/>
    <lineage>
        <taxon>Bacteria</taxon>
        <taxon>Bacillati</taxon>
        <taxon>Actinomycetota</taxon>
        <taxon>Actinomycetes</taxon>
        <taxon>Micrococcales</taxon>
        <taxon>Micrococcaceae</taxon>
        <taxon>Arthrobacter</taxon>
    </lineage>
</organism>
<dbReference type="InterPro" id="IPR020843">
    <property type="entry name" value="ER"/>
</dbReference>
<dbReference type="PANTHER" id="PTHR44154">
    <property type="entry name" value="QUINONE OXIDOREDUCTASE"/>
    <property type="match status" value="1"/>
</dbReference>
<evidence type="ECO:0000313" key="3">
    <source>
        <dbReference type="EMBL" id="MBP2411208.1"/>
    </source>
</evidence>
<dbReference type="InterPro" id="IPR013154">
    <property type="entry name" value="ADH-like_N"/>
</dbReference>
<evidence type="ECO:0000313" key="4">
    <source>
        <dbReference type="Proteomes" id="UP000711614"/>
    </source>
</evidence>
<dbReference type="SMART" id="SM00829">
    <property type="entry name" value="PKS_ER"/>
    <property type="match status" value="1"/>
</dbReference>
<dbReference type="Pfam" id="PF00107">
    <property type="entry name" value="ADH_zinc_N"/>
    <property type="match status" value="1"/>
</dbReference>
<evidence type="ECO:0000256" key="1">
    <source>
        <dbReference type="ARBA" id="ARBA00022857"/>
    </source>
</evidence>
<accession>A0ABS4YTC2</accession>
<comment type="caution">
    <text evidence="3">The sequence shown here is derived from an EMBL/GenBank/DDBJ whole genome shotgun (WGS) entry which is preliminary data.</text>
</comment>
<dbReference type="InterPro" id="IPR011032">
    <property type="entry name" value="GroES-like_sf"/>
</dbReference>
<reference evidence="3 4" key="1">
    <citation type="submission" date="2021-03" db="EMBL/GenBank/DDBJ databases">
        <title>Sequencing the genomes of 1000 actinobacteria strains.</title>
        <authorList>
            <person name="Klenk H.-P."/>
        </authorList>
    </citation>
    <scope>NUCLEOTIDE SEQUENCE [LARGE SCALE GENOMIC DNA]</scope>
    <source>
        <strain evidence="3 4">DSM 16005</strain>
    </source>
</reference>
<dbReference type="SUPFAM" id="SSF50129">
    <property type="entry name" value="GroES-like"/>
    <property type="match status" value="1"/>
</dbReference>
<dbReference type="RefSeq" id="WP_245346335.1">
    <property type="nucleotide sequence ID" value="NZ_JAGIOI010000001.1"/>
</dbReference>
<dbReference type="PANTHER" id="PTHR44154:SF1">
    <property type="entry name" value="QUINONE OXIDOREDUCTASE"/>
    <property type="match status" value="1"/>
</dbReference>
<gene>
    <name evidence="3" type="ORF">JOF48_000007</name>
</gene>
<evidence type="ECO:0000259" key="2">
    <source>
        <dbReference type="SMART" id="SM00829"/>
    </source>
</evidence>
<dbReference type="Gene3D" id="3.40.50.720">
    <property type="entry name" value="NAD(P)-binding Rossmann-like Domain"/>
    <property type="match status" value="1"/>
</dbReference>
<protein>
    <submittedName>
        <fullName evidence="3">NADPH:quinone reductase-like Zn-dependent oxidoreductase</fullName>
    </submittedName>
</protein>
<proteinExistence type="predicted"/>
<dbReference type="SUPFAM" id="SSF51735">
    <property type="entry name" value="NAD(P)-binding Rossmann-fold domains"/>
    <property type="match status" value="1"/>
</dbReference>
<dbReference type="InterPro" id="IPR013149">
    <property type="entry name" value="ADH-like_C"/>
</dbReference>
<dbReference type="Pfam" id="PF08240">
    <property type="entry name" value="ADH_N"/>
    <property type="match status" value="1"/>
</dbReference>